<protein>
    <submittedName>
        <fullName evidence="2">Uncharacterized protein</fullName>
    </submittedName>
</protein>
<dbReference type="AlphaFoldDB" id="A0A2T7P0G6"/>
<sequence>MLMTQTSSEMTTKTCLDLQLTSGSGDNVVEENDKGDAHIDFVLSDSCEGSLGRTVVKLATQEAGRAVDFCTIVFNNNTCTVTDLSTGCSCLTRAHYYSVSWKSKPSDESLILKVTKMSTREEKVIFFNKTGIPAYHTKDTPIKKLRPSEILGICSGIIVAVVVAAVLIRKWSSGGSCARQPQGPAKQDREVSPSSVAVRQPKQNTGSSSGPQVQEDIQTRPGSLAPPGSHEVEDNKVLSVIYTIPKRKTRVYSHIVLSSDDVTRSQEEVYNHTKQLTHTTPQSQTEVCSNIVTSNDMAISIEAPVYSSVIPSSTHTSSRRQTPPDDTLTTNYAQIRRHTMQSTKKEKRWAEQVYNHATYTNKGSKGLAEVKFTVVPSKMSSPINPAQVCNNTLPSSCTGIRSPSQVYNHILPYNYLSHRSQAHKSNQTIQYSGVRMEEQKDSQTLSLSQRDADTREPVQSDIYDQTVFTPSRRRQVVHTVYDHIAY</sequence>
<gene>
    <name evidence="2" type="ORF">C0Q70_12059</name>
</gene>
<comment type="caution">
    <text evidence="2">The sequence shown here is derived from an EMBL/GenBank/DDBJ whole genome shotgun (WGS) entry which is preliminary data.</text>
</comment>
<dbReference type="Proteomes" id="UP000245119">
    <property type="component" value="Linkage Group LG7"/>
</dbReference>
<accession>A0A2T7P0G6</accession>
<evidence type="ECO:0000313" key="3">
    <source>
        <dbReference type="Proteomes" id="UP000245119"/>
    </source>
</evidence>
<evidence type="ECO:0000256" key="1">
    <source>
        <dbReference type="SAM" id="MobiDB-lite"/>
    </source>
</evidence>
<name>A0A2T7P0G6_POMCA</name>
<feature type="region of interest" description="Disordered" evidence="1">
    <location>
        <begin position="174"/>
        <end position="231"/>
    </location>
</feature>
<feature type="region of interest" description="Disordered" evidence="1">
    <location>
        <begin position="424"/>
        <end position="457"/>
    </location>
</feature>
<evidence type="ECO:0000313" key="2">
    <source>
        <dbReference type="EMBL" id="PVD26911.1"/>
    </source>
</evidence>
<dbReference type="EMBL" id="PZQS01000007">
    <property type="protein sequence ID" value="PVD26911.1"/>
    <property type="molecule type" value="Genomic_DNA"/>
</dbReference>
<reference evidence="2 3" key="1">
    <citation type="submission" date="2018-04" db="EMBL/GenBank/DDBJ databases">
        <title>The genome of golden apple snail Pomacea canaliculata provides insight into stress tolerance and invasive adaptation.</title>
        <authorList>
            <person name="Liu C."/>
            <person name="Liu B."/>
            <person name="Ren Y."/>
            <person name="Zhang Y."/>
            <person name="Wang H."/>
            <person name="Li S."/>
            <person name="Jiang F."/>
            <person name="Yin L."/>
            <person name="Zhang G."/>
            <person name="Qian W."/>
            <person name="Fan W."/>
        </authorList>
    </citation>
    <scope>NUCLEOTIDE SEQUENCE [LARGE SCALE GENOMIC DNA]</scope>
    <source>
        <strain evidence="2">SZHN2017</strain>
        <tissue evidence="2">Muscle</tissue>
    </source>
</reference>
<organism evidence="2 3">
    <name type="scientific">Pomacea canaliculata</name>
    <name type="common">Golden apple snail</name>
    <dbReference type="NCBI Taxonomy" id="400727"/>
    <lineage>
        <taxon>Eukaryota</taxon>
        <taxon>Metazoa</taxon>
        <taxon>Spiralia</taxon>
        <taxon>Lophotrochozoa</taxon>
        <taxon>Mollusca</taxon>
        <taxon>Gastropoda</taxon>
        <taxon>Caenogastropoda</taxon>
        <taxon>Architaenioglossa</taxon>
        <taxon>Ampullarioidea</taxon>
        <taxon>Ampullariidae</taxon>
        <taxon>Pomacea</taxon>
    </lineage>
</organism>
<proteinExistence type="predicted"/>
<keyword evidence="3" id="KW-1185">Reference proteome</keyword>
<feature type="compositionally biased region" description="Polar residues" evidence="1">
    <location>
        <begin position="192"/>
        <end position="216"/>
    </location>
</feature>